<evidence type="ECO:0000313" key="3">
    <source>
        <dbReference type="EMBL" id="CAH0374117.1"/>
    </source>
</evidence>
<organism evidence="2">
    <name type="scientific">Pelagomonas calceolata</name>
    <dbReference type="NCBI Taxonomy" id="35677"/>
    <lineage>
        <taxon>Eukaryota</taxon>
        <taxon>Sar</taxon>
        <taxon>Stramenopiles</taxon>
        <taxon>Ochrophyta</taxon>
        <taxon>Pelagophyceae</taxon>
        <taxon>Pelagomonadales</taxon>
        <taxon>Pelagomonadaceae</taxon>
        <taxon>Pelagomonas</taxon>
    </lineage>
</organism>
<dbReference type="EMBL" id="CAKKNE010000004">
    <property type="protein sequence ID" value="CAH0374117.1"/>
    <property type="molecule type" value="Genomic_DNA"/>
</dbReference>
<dbReference type="Gene3D" id="1.10.10.10">
    <property type="entry name" value="Winged helix-like DNA-binding domain superfamily/Winged helix DNA-binding domain"/>
    <property type="match status" value="1"/>
</dbReference>
<dbReference type="Gene3D" id="2.30.30.140">
    <property type="match status" value="1"/>
</dbReference>
<dbReference type="InterPro" id="IPR036388">
    <property type="entry name" value="WH-like_DNA-bd_sf"/>
</dbReference>
<name>A0A7S4E253_9STRA</name>
<reference evidence="3" key="2">
    <citation type="submission" date="2021-11" db="EMBL/GenBank/DDBJ databases">
        <authorList>
            <consortium name="Genoscope - CEA"/>
            <person name="William W."/>
        </authorList>
    </citation>
    <scope>NUCLEOTIDE SEQUENCE</scope>
</reference>
<protein>
    <submittedName>
        <fullName evidence="2">Uncharacterized protein</fullName>
    </submittedName>
</protein>
<proteinExistence type="predicted"/>
<reference evidence="2" key="1">
    <citation type="submission" date="2021-01" db="EMBL/GenBank/DDBJ databases">
        <authorList>
            <person name="Corre E."/>
            <person name="Pelletier E."/>
            <person name="Niang G."/>
            <person name="Scheremetjew M."/>
            <person name="Finn R."/>
            <person name="Kale V."/>
            <person name="Holt S."/>
            <person name="Cochrane G."/>
            <person name="Meng A."/>
            <person name="Brown T."/>
            <person name="Cohen L."/>
        </authorList>
    </citation>
    <scope>NUCLEOTIDE SEQUENCE</scope>
    <source>
        <strain evidence="2">CCMP1756</strain>
    </source>
</reference>
<feature type="compositionally biased region" description="Basic and acidic residues" evidence="1">
    <location>
        <begin position="49"/>
        <end position="58"/>
    </location>
</feature>
<gene>
    <name evidence="2" type="ORF">PCAL00307_LOCUS9</name>
    <name evidence="3" type="ORF">PECAL_4P13830</name>
</gene>
<dbReference type="AlphaFoldDB" id="A0A7S4E253"/>
<evidence type="ECO:0000313" key="4">
    <source>
        <dbReference type="Proteomes" id="UP000789595"/>
    </source>
</evidence>
<dbReference type="EMBL" id="HBIW01000010">
    <property type="protein sequence ID" value="CAE0684575.1"/>
    <property type="molecule type" value="Transcribed_RNA"/>
</dbReference>
<feature type="compositionally biased region" description="Acidic residues" evidence="1">
    <location>
        <begin position="7"/>
        <end position="19"/>
    </location>
</feature>
<keyword evidence="4" id="KW-1185">Reference proteome</keyword>
<evidence type="ECO:0000256" key="1">
    <source>
        <dbReference type="SAM" id="MobiDB-lite"/>
    </source>
</evidence>
<dbReference type="OrthoDB" id="10556743at2759"/>
<sequence length="375" mass="41385">MGLLDLQECELDEEMEEEPERERRATIEEAADEAEAAFTRAGPTTRRAAVREKKRNDRPPAPTPLEKIVERTTGYQTTGSSKNAYAPDTHVLARCSANLGQWFGGTVVEGGEDGTCRVVFLDGAKEDVLIKNIRVWDRPPLSDWHRKHQGPIKSRYVADVQSKANTHRSVLQFDLESGALIAQFVSARRAVDNVPSLTDPQEVLQCCKGAVESAGGYKWTFAAPRPKLDAADVQELIDGNYAIQIQQRNPKKAGTKSALLYDQYKGAENIRDMLALGARRADIPYDISHGWVTLVDPTLQKRFSPPPTAAAPEAPAKEVVEDDDDGSRQGDDPMDEDSENDESREDVLKTLPPRPPPARARSRGAAVNYADPPDF</sequence>
<evidence type="ECO:0000313" key="2">
    <source>
        <dbReference type="EMBL" id="CAE0684575.1"/>
    </source>
</evidence>
<feature type="region of interest" description="Disordered" evidence="1">
    <location>
        <begin position="1"/>
        <end position="65"/>
    </location>
</feature>
<feature type="compositionally biased region" description="Acidic residues" evidence="1">
    <location>
        <begin position="332"/>
        <end position="344"/>
    </location>
</feature>
<dbReference type="Proteomes" id="UP000789595">
    <property type="component" value="Unassembled WGS sequence"/>
</dbReference>
<accession>A0A7S4E253</accession>
<dbReference type="CDD" id="cd04508">
    <property type="entry name" value="Tudor_SF"/>
    <property type="match status" value="1"/>
</dbReference>
<feature type="region of interest" description="Disordered" evidence="1">
    <location>
        <begin position="303"/>
        <end position="375"/>
    </location>
</feature>